<feature type="region of interest" description="Disordered" evidence="1">
    <location>
        <begin position="71"/>
        <end position="106"/>
    </location>
</feature>
<evidence type="ECO:0000313" key="2">
    <source>
        <dbReference type="EMBL" id="KAK8914343.1"/>
    </source>
</evidence>
<comment type="caution">
    <text evidence="2">The sequence shown here is derived from an EMBL/GenBank/DDBJ whole genome shotgun (WGS) entry which is preliminary data.</text>
</comment>
<keyword evidence="3" id="KW-1185">Reference proteome</keyword>
<gene>
    <name evidence="2" type="ORF">KSP39_PZI024327</name>
</gene>
<sequence length="106" mass="11546">MSSFTAGVAAVADRRSRRRKKPAPAAAVDLPSPSPEMEPMSLPCTRSELRSNFRRLRRPPLACWIYLRLPSLDPPLSPEKPEKNPRSALLADLAAGSPRSPMPSSG</sequence>
<feature type="region of interest" description="Disordered" evidence="1">
    <location>
        <begin position="1"/>
        <end position="42"/>
    </location>
</feature>
<dbReference type="EMBL" id="JBBWWQ010000021">
    <property type="protein sequence ID" value="KAK8914343.1"/>
    <property type="molecule type" value="Genomic_DNA"/>
</dbReference>
<reference evidence="2 3" key="1">
    <citation type="journal article" date="2022" name="Nat. Plants">
        <title>Genomes of leafy and leafless Platanthera orchids illuminate the evolution of mycoheterotrophy.</title>
        <authorList>
            <person name="Li M.H."/>
            <person name="Liu K.W."/>
            <person name="Li Z."/>
            <person name="Lu H.C."/>
            <person name="Ye Q.L."/>
            <person name="Zhang D."/>
            <person name="Wang J.Y."/>
            <person name="Li Y.F."/>
            <person name="Zhong Z.M."/>
            <person name="Liu X."/>
            <person name="Yu X."/>
            <person name="Liu D.K."/>
            <person name="Tu X.D."/>
            <person name="Liu B."/>
            <person name="Hao Y."/>
            <person name="Liao X.Y."/>
            <person name="Jiang Y.T."/>
            <person name="Sun W.H."/>
            <person name="Chen J."/>
            <person name="Chen Y.Q."/>
            <person name="Ai Y."/>
            <person name="Zhai J.W."/>
            <person name="Wu S.S."/>
            <person name="Zhou Z."/>
            <person name="Hsiao Y.Y."/>
            <person name="Wu W.L."/>
            <person name="Chen Y.Y."/>
            <person name="Lin Y.F."/>
            <person name="Hsu J.L."/>
            <person name="Li C.Y."/>
            <person name="Wang Z.W."/>
            <person name="Zhao X."/>
            <person name="Zhong W.Y."/>
            <person name="Ma X.K."/>
            <person name="Ma L."/>
            <person name="Huang J."/>
            <person name="Chen G.Z."/>
            <person name="Huang M.Z."/>
            <person name="Huang L."/>
            <person name="Peng D.H."/>
            <person name="Luo Y.B."/>
            <person name="Zou S.Q."/>
            <person name="Chen S.P."/>
            <person name="Lan S."/>
            <person name="Tsai W.C."/>
            <person name="Van de Peer Y."/>
            <person name="Liu Z.J."/>
        </authorList>
    </citation>
    <scope>NUCLEOTIDE SEQUENCE [LARGE SCALE GENOMIC DNA]</scope>
    <source>
        <strain evidence="2">Lor287</strain>
    </source>
</reference>
<name>A0AAP0FTQ8_9ASPA</name>
<dbReference type="AlphaFoldDB" id="A0AAP0FTQ8"/>
<dbReference type="Proteomes" id="UP001418222">
    <property type="component" value="Unassembled WGS sequence"/>
</dbReference>
<accession>A0AAP0FTQ8</accession>
<organism evidence="2 3">
    <name type="scientific">Platanthera zijinensis</name>
    <dbReference type="NCBI Taxonomy" id="2320716"/>
    <lineage>
        <taxon>Eukaryota</taxon>
        <taxon>Viridiplantae</taxon>
        <taxon>Streptophyta</taxon>
        <taxon>Embryophyta</taxon>
        <taxon>Tracheophyta</taxon>
        <taxon>Spermatophyta</taxon>
        <taxon>Magnoliopsida</taxon>
        <taxon>Liliopsida</taxon>
        <taxon>Asparagales</taxon>
        <taxon>Orchidaceae</taxon>
        <taxon>Orchidoideae</taxon>
        <taxon>Orchideae</taxon>
        <taxon>Orchidinae</taxon>
        <taxon>Platanthera</taxon>
    </lineage>
</organism>
<feature type="compositionally biased region" description="Low complexity" evidence="1">
    <location>
        <begin position="23"/>
        <end position="42"/>
    </location>
</feature>
<evidence type="ECO:0000256" key="1">
    <source>
        <dbReference type="SAM" id="MobiDB-lite"/>
    </source>
</evidence>
<proteinExistence type="predicted"/>
<protein>
    <submittedName>
        <fullName evidence="2">Uncharacterized protein</fullName>
    </submittedName>
</protein>
<evidence type="ECO:0000313" key="3">
    <source>
        <dbReference type="Proteomes" id="UP001418222"/>
    </source>
</evidence>